<reference evidence="1 2" key="1">
    <citation type="submission" date="2017-11" db="EMBL/GenBank/DDBJ databases">
        <title>Comparative genomics of Botrytis spp.</title>
        <authorList>
            <person name="Valero-Jimenez C.A."/>
            <person name="Tapia P."/>
            <person name="Veloso J."/>
            <person name="Silva-Moreno E."/>
            <person name="Staats M."/>
            <person name="Valdes J.H."/>
            <person name="Van Kan J.A.L."/>
        </authorList>
    </citation>
    <scope>NUCLEOTIDE SEQUENCE [LARGE SCALE GENOMIC DNA]</scope>
    <source>
        <strain evidence="1 2">MUCL2830</strain>
    </source>
</reference>
<evidence type="ECO:0000313" key="2">
    <source>
        <dbReference type="Proteomes" id="UP000297299"/>
    </source>
</evidence>
<proteinExistence type="predicted"/>
<evidence type="ECO:0000313" key="1">
    <source>
        <dbReference type="EMBL" id="TEY79632.1"/>
    </source>
</evidence>
<gene>
    <name evidence="1" type="ORF">BOTCAL_0043g00360</name>
</gene>
<dbReference type="EMBL" id="PHWZ01000043">
    <property type="protein sequence ID" value="TEY79632.1"/>
    <property type="molecule type" value="Genomic_DNA"/>
</dbReference>
<sequence length="69" mass="7964">MHIARKVVYTPFKNESGRVWLKFGGRTINFIMTNNKKDKHDANPGSEPLKGTISKAPVQIVSWKRFNDY</sequence>
<name>A0A4Y8DEG2_9HELO</name>
<organism evidence="1 2">
    <name type="scientific">Botryotinia calthae</name>
    <dbReference type="NCBI Taxonomy" id="38488"/>
    <lineage>
        <taxon>Eukaryota</taxon>
        <taxon>Fungi</taxon>
        <taxon>Dikarya</taxon>
        <taxon>Ascomycota</taxon>
        <taxon>Pezizomycotina</taxon>
        <taxon>Leotiomycetes</taxon>
        <taxon>Helotiales</taxon>
        <taxon>Sclerotiniaceae</taxon>
        <taxon>Botryotinia</taxon>
    </lineage>
</organism>
<dbReference type="AlphaFoldDB" id="A0A4Y8DEG2"/>
<comment type="caution">
    <text evidence="1">The sequence shown here is derived from an EMBL/GenBank/DDBJ whole genome shotgun (WGS) entry which is preliminary data.</text>
</comment>
<protein>
    <submittedName>
        <fullName evidence="1">Uncharacterized protein</fullName>
    </submittedName>
</protein>
<dbReference type="Proteomes" id="UP000297299">
    <property type="component" value="Unassembled WGS sequence"/>
</dbReference>
<keyword evidence="2" id="KW-1185">Reference proteome</keyword>
<accession>A0A4Y8DEG2</accession>
<dbReference type="OrthoDB" id="3494854at2759"/>